<evidence type="ECO:0000256" key="3">
    <source>
        <dbReference type="ARBA" id="ARBA00009105"/>
    </source>
</evidence>
<dbReference type="PANTHER" id="PTHR31646:SF1">
    <property type="entry name" value="ALPHA-1,2-MANNOSYLTRANSFERASE MNN2"/>
    <property type="match status" value="1"/>
</dbReference>
<dbReference type="SUPFAM" id="SSF52540">
    <property type="entry name" value="P-loop containing nucleoside triphosphate hydrolases"/>
    <property type="match status" value="1"/>
</dbReference>
<dbReference type="InterPro" id="IPR022751">
    <property type="entry name" value="Alpha_mannosyltransferase"/>
</dbReference>
<dbReference type="GO" id="GO:0003676">
    <property type="term" value="F:nucleic acid binding"/>
    <property type="evidence" value="ECO:0007669"/>
    <property type="project" value="InterPro"/>
</dbReference>
<name>A0A813H4U6_POLGL</name>
<evidence type="ECO:0000313" key="12">
    <source>
        <dbReference type="EMBL" id="CAE8632648.1"/>
    </source>
</evidence>
<keyword evidence="7" id="KW-1133">Transmembrane helix</keyword>
<reference evidence="12" key="1">
    <citation type="submission" date="2021-02" db="EMBL/GenBank/DDBJ databases">
        <authorList>
            <person name="Dougan E. K."/>
            <person name="Rhodes N."/>
            <person name="Thang M."/>
            <person name="Chan C."/>
        </authorList>
    </citation>
    <scope>NUCLEOTIDE SEQUENCE</scope>
</reference>
<dbReference type="PANTHER" id="PTHR31646">
    <property type="entry name" value="ALPHA-1,2-MANNOSYLTRANSFERASE MNN2"/>
    <property type="match status" value="1"/>
</dbReference>
<dbReference type="GO" id="GO:0000026">
    <property type="term" value="F:alpha-1,2-mannosyltransferase activity"/>
    <property type="evidence" value="ECO:0007669"/>
    <property type="project" value="TreeGrafter"/>
</dbReference>
<evidence type="ECO:0000256" key="8">
    <source>
        <dbReference type="ARBA" id="ARBA00023034"/>
    </source>
</evidence>
<evidence type="ECO:0000259" key="11">
    <source>
        <dbReference type="SMART" id="SM00507"/>
    </source>
</evidence>
<dbReference type="OrthoDB" id="430354at2759"/>
<evidence type="ECO:0000256" key="10">
    <source>
        <dbReference type="ARBA" id="ARBA00037847"/>
    </source>
</evidence>
<keyword evidence="4" id="KW-0808">Transferase</keyword>
<dbReference type="InterPro" id="IPR003615">
    <property type="entry name" value="HNH_nuc"/>
</dbReference>
<dbReference type="InterPro" id="IPR029044">
    <property type="entry name" value="Nucleotide-diphossugar_trans"/>
</dbReference>
<dbReference type="Gene3D" id="1.10.30.50">
    <property type="match status" value="1"/>
</dbReference>
<keyword evidence="8" id="KW-0333">Golgi apparatus</keyword>
<dbReference type="GO" id="GO:0000139">
    <property type="term" value="C:Golgi membrane"/>
    <property type="evidence" value="ECO:0007669"/>
    <property type="project" value="UniProtKB-SubCell"/>
</dbReference>
<evidence type="ECO:0000256" key="9">
    <source>
        <dbReference type="ARBA" id="ARBA00023136"/>
    </source>
</evidence>
<accession>A0A813H4U6</accession>
<evidence type="ECO:0000256" key="7">
    <source>
        <dbReference type="ARBA" id="ARBA00022989"/>
    </source>
</evidence>
<dbReference type="Gene3D" id="3.40.50.300">
    <property type="entry name" value="P-loop containing nucleotide triphosphate hydrolases"/>
    <property type="match status" value="1"/>
</dbReference>
<dbReference type="CDD" id="cd00085">
    <property type="entry name" value="HNHc"/>
    <property type="match status" value="1"/>
</dbReference>
<dbReference type="Pfam" id="PF01844">
    <property type="entry name" value="HNH"/>
    <property type="match status" value="1"/>
</dbReference>
<dbReference type="GO" id="GO:0046354">
    <property type="term" value="P:mannan biosynthetic process"/>
    <property type="evidence" value="ECO:0007669"/>
    <property type="project" value="TreeGrafter"/>
</dbReference>
<gene>
    <name evidence="12" type="ORF">PGLA1383_LOCUS48580</name>
</gene>
<evidence type="ECO:0000256" key="5">
    <source>
        <dbReference type="ARBA" id="ARBA00022692"/>
    </source>
</evidence>
<protein>
    <recommendedName>
        <fullName evidence="11">HNH nuclease domain-containing protein</fullName>
    </recommendedName>
</protein>
<dbReference type="InterPro" id="IPR002711">
    <property type="entry name" value="HNH"/>
</dbReference>
<organism evidence="12 13">
    <name type="scientific">Polarella glacialis</name>
    <name type="common">Dinoflagellate</name>
    <dbReference type="NCBI Taxonomy" id="89957"/>
    <lineage>
        <taxon>Eukaryota</taxon>
        <taxon>Sar</taxon>
        <taxon>Alveolata</taxon>
        <taxon>Dinophyceae</taxon>
        <taxon>Suessiales</taxon>
        <taxon>Suessiaceae</taxon>
        <taxon>Polarella</taxon>
    </lineage>
</organism>
<feature type="domain" description="HNH nuclease" evidence="11">
    <location>
        <begin position="64"/>
        <end position="114"/>
    </location>
</feature>
<keyword evidence="13" id="KW-1185">Reference proteome</keyword>
<evidence type="ECO:0000256" key="4">
    <source>
        <dbReference type="ARBA" id="ARBA00022679"/>
    </source>
</evidence>
<dbReference type="InterPro" id="IPR027417">
    <property type="entry name" value="P-loop_NTPase"/>
</dbReference>
<comment type="subcellular location">
    <subcellularLocation>
        <location evidence="10">Endomembrane system</location>
        <topology evidence="10">Single-pass membrane protein</topology>
    </subcellularLocation>
    <subcellularLocation>
        <location evidence="1">Golgi apparatus membrane</location>
    </subcellularLocation>
    <subcellularLocation>
        <location evidence="2">Membrane</location>
        <topology evidence="2">Single-pass type II membrane protein</topology>
    </subcellularLocation>
</comment>
<dbReference type="GO" id="GO:0004519">
    <property type="term" value="F:endonuclease activity"/>
    <property type="evidence" value="ECO:0007669"/>
    <property type="project" value="InterPro"/>
</dbReference>
<dbReference type="EMBL" id="CAJNNV010030485">
    <property type="protein sequence ID" value="CAE8632648.1"/>
    <property type="molecule type" value="Genomic_DNA"/>
</dbReference>
<dbReference type="SMART" id="SM00507">
    <property type="entry name" value="HNHc"/>
    <property type="match status" value="1"/>
</dbReference>
<proteinExistence type="inferred from homology"/>
<feature type="non-terminal residue" evidence="12">
    <location>
        <position position="1439"/>
    </location>
</feature>
<dbReference type="GO" id="GO:0008270">
    <property type="term" value="F:zinc ion binding"/>
    <property type="evidence" value="ECO:0007669"/>
    <property type="project" value="InterPro"/>
</dbReference>
<dbReference type="Proteomes" id="UP000654075">
    <property type="component" value="Unassembled WGS sequence"/>
</dbReference>
<keyword evidence="9" id="KW-0472">Membrane</keyword>
<evidence type="ECO:0000256" key="1">
    <source>
        <dbReference type="ARBA" id="ARBA00004394"/>
    </source>
</evidence>
<evidence type="ECO:0000256" key="6">
    <source>
        <dbReference type="ARBA" id="ARBA00022968"/>
    </source>
</evidence>
<comment type="caution">
    <text evidence="12">The sequence shown here is derived from an EMBL/GenBank/DDBJ whole genome shotgun (WGS) entry which is preliminary data.</text>
</comment>
<dbReference type="Pfam" id="PF11051">
    <property type="entry name" value="Mannosyl_trans3"/>
    <property type="match status" value="1"/>
</dbReference>
<dbReference type="SUPFAM" id="SSF53448">
    <property type="entry name" value="Nucleotide-diphospho-sugar transferases"/>
    <property type="match status" value="1"/>
</dbReference>
<evidence type="ECO:0000256" key="2">
    <source>
        <dbReference type="ARBA" id="ARBA00004606"/>
    </source>
</evidence>
<keyword evidence="5" id="KW-0812">Transmembrane</keyword>
<comment type="similarity">
    <text evidence="3">Belongs to the MNN1/MNT family.</text>
</comment>
<evidence type="ECO:0000313" key="13">
    <source>
        <dbReference type="Proteomes" id="UP000654075"/>
    </source>
</evidence>
<sequence>KALASRIASAAERLLSPGCPQQARPLGTSLAALATAMRGPARGDASWKAPEFLVAENRWRLPPNLKEAVIARDGSTCQFCGSTEEPTVDHWIPLCRGGTNDEVNLICACATCNKLKGNLTPDEFAQESQLGALQVSGLCQHIVVHGEPRSGTLWVTRLLDLVIYQYGPDQHGRVLHVHQEHALFFPTEPGQPAEVSIEHRYAVDDRNIWGRLFARNSTECFVAVLRDPRDVLVSEAHDQALYHQQDPKNYARDHGSVHPQPLEVKEQGQRPLLLGQSPLEPLAPWHTLAEDMPHRTSCETPRPAPSAWRTLPLGSAEIPVYPELASQVAETASFTRMKSEGYTIGKESLKGNTPNARRGQRGSHLSELGAELAAEISEESWPFLGVCQCAAAPLAGVLGLRRPWKSPDLFAQLSDVTRLIEADFDAAFPEGFPRGQKAHEDLIDAVRKLELDVPLQKLFTLQCGSLQVEECIFQLPFRRRMWREVLARLPEVPEYQGQGIVIVTTAKRLPFVIAHLEWLRDEGCELPVELWHLDEIEDWQCRPAEKLNLKCCNLGAPWRGFGLSGFQLIAPSLVMSSFREVIYLTGDSFVLKDPSYLLSSAPFRKHGLILWADLWSTEDAARSPEAFHFASTTLPKHVLWTLFDIEFSSENALHTSSVNSHAVFDKRRRWEELNLLLYFSMDSEKTLFHFWGHSASLALGRPYHLVDTGLVVGSASLPSLEFFPCAQAFGDPLYPGVPLWLDMNAKQHFWDTMHCYAPKSLSHIYKTGGGCPASMFKISGFPATCVYEAAAWIHHNASRLPSRIIGAALETSQVAVDKLFNERSQPQALHSIKAPDFVDCDSDVFDPSWAHFLSESWEWKKNGRWPSLDPSAIPFFMSSAGRTPQDLEGSVQGFHSLISVGTRAPDSESLGGMCALGEILAAYLMFREEDPEVLLRKLIMTVHDLTLDVAVQDVWPVSLSSMVEEAFQVSAARQQASVESVRLYTEFLSTEPKASAQARALPSTIAIFCWHAGVSLTLHSSLSSIVVATTRFVFFGQHSPASALPQLSSKGQVDRRGQLAAMHETWMHLHSDSVADWEMHVQSSRDDMIREYRYVLSTLPEQSLLVCSGPAVFCLMLLDLVPSSMWLLTYFMDNFDMIPFQEMHHYQNVFMTAQNTGKASFLAASPFVAASLEFATGVRIPVAHPTCLYTVPQTELFSQALFLRNKLLVAKSALFGTHSRVGRSFLNLLRAFSEASSLDIQISHWETTFDNHVDLQNQLVTDPRGVLYLPDTLSGLLFYELYAMGVPIIAPGRMYLSQIALVFPFYHLNKIHSFTEFDNRTGGFAFTPWQDYGEEGTAGGPHSRMRHLLHKSTDEAKFNSDCHYCRAFLSALCWAGLADVSNWPHVIHFESISALLQELQVADFPEISRNMRTFHEERQFHSHKAFMMALGVLGQTQST</sequence>
<keyword evidence="6" id="KW-0735">Signal-anchor</keyword>